<gene>
    <name evidence="2" type="ORF">GGX14DRAFT_310871</name>
</gene>
<dbReference type="Proteomes" id="UP001219525">
    <property type="component" value="Unassembled WGS sequence"/>
</dbReference>
<feature type="non-terminal residue" evidence="2">
    <location>
        <position position="84"/>
    </location>
</feature>
<dbReference type="EMBL" id="JARJCW010000050">
    <property type="protein sequence ID" value="KAJ7203577.1"/>
    <property type="molecule type" value="Genomic_DNA"/>
</dbReference>
<protein>
    <submittedName>
        <fullName evidence="2">Uncharacterized protein</fullName>
    </submittedName>
</protein>
<name>A0AAD6Y9B9_9AGAR</name>
<accession>A0AAD6Y9B9</accession>
<comment type="caution">
    <text evidence="2">The sequence shown here is derived from an EMBL/GenBank/DDBJ whole genome shotgun (WGS) entry which is preliminary data.</text>
</comment>
<dbReference type="AlphaFoldDB" id="A0AAD6Y9B9"/>
<feature type="non-terminal residue" evidence="2">
    <location>
        <position position="1"/>
    </location>
</feature>
<reference evidence="2" key="1">
    <citation type="submission" date="2023-03" db="EMBL/GenBank/DDBJ databases">
        <title>Massive genome expansion in bonnet fungi (Mycena s.s.) driven by repeated elements and novel gene families across ecological guilds.</title>
        <authorList>
            <consortium name="Lawrence Berkeley National Laboratory"/>
            <person name="Harder C.B."/>
            <person name="Miyauchi S."/>
            <person name="Viragh M."/>
            <person name="Kuo A."/>
            <person name="Thoen E."/>
            <person name="Andreopoulos B."/>
            <person name="Lu D."/>
            <person name="Skrede I."/>
            <person name="Drula E."/>
            <person name="Henrissat B."/>
            <person name="Morin E."/>
            <person name="Kohler A."/>
            <person name="Barry K."/>
            <person name="LaButti K."/>
            <person name="Morin E."/>
            <person name="Salamov A."/>
            <person name="Lipzen A."/>
            <person name="Mereny Z."/>
            <person name="Hegedus B."/>
            <person name="Baldrian P."/>
            <person name="Stursova M."/>
            <person name="Weitz H."/>
            <person name="Taylor A."/>
            <person name="Grigoriev I.V."/>
            <person name="Nagy L.G."/>
            <person name="Martin F."/>
            <person name="Kauserud H."/>
        </authorList>
    </citation>
    <scope>NUCLEOTIDE SEQUENCE</scope>
    <source>
        <strain evidence="2">9144</strain>
    </source>
</reference>
<feature type="region of interest" description="Disordered" evidence="1">
    <location>
        <begin position="40"/>
        <end position="66"/>
    </location>
</feature>
<sequence>EYEFKTRVHGRKHTVPKKELDLQELQKWYRASNVHTFKAGRTIKSKSKSESTPDRPKDTLSKGGAALRTGETLARWIETRTVGR</sequence>
<evidence type="ECO:0000313" key="3">
    <source>
        <dbReference type="Proteomes" id="UP001219525"/>
    </source>
</evidence>
<feature type="compositionally biased region" description="Basic and acidic residues" evidence="1">
    <location>
        <begin position="47"/>
        <end position="60"/>
    </location>
</feature>
<organism evidence="2 3">
    <name type="scientific">Mycena pura</name>
    <dbReference type="NCBI Taxonomy" id="153505"/>
    <lineage>
        <taxon>Eukaryota</taxon>
        <taxon>Fungi</taxon>
        <taxon>Dikarya</taxon>
        <taxon>Basidiomycota</taxon>
        <taxon>Agaricomycotina</taxon>
        <taxon>Agaricomycetes</taxon>
        <taxon>Agaricomycetidae</taxon>
        <taxon>Agaricales</taxon>
        <taxon>Marasmiineae</taxon>
        <taxon>Mycenaceae</taxon>
        <taxon>Mycena</taxon>
    </lineage>
</organism>
<evidence type="ECO:0000256" key="1">
    <source>
        <dbReference type="SAM" id="MobiDB-lite"/>
    </source>
</evidence>
<keyword evidence="3" id="KW-1185">Reference proteome</keyword>
<proteinExistence type="predicted"/>
<evidence type="ECO:0000313" key="2">
    <source>
        <dbReference type="EMBL" id="KAJ7203577.1"/>
    </source>
</evidence>